<reference evidence="1" key="1">
    <citation type="submission" date="2021-06" db="EMBL/GenBank/DDBJ databases">
        <authorList>
            <person name="Kallberg Y."/>
            <person name="Tangrot J."/>
            <person name="Rosling A."/>
        </authorList>
    </citation>
    <scope>NUCLEOTIDE SEQUENCE</scope>
    <source>
        <strain evidence="1">MA461A</strain>
    </source>
</reference>
<organism evidence="1 2">
    <name type="scientific">Racocetra persica</name>
    <dbReference type="NCBI Taxonomy" id="160502"/>
    <lineage>
        <taxon>Eukaryota</taxon>
        <taxon>Fungi</taxon>
        <taxon>Fungi incertae sedis</taxon>
        <taxon>Mucoromycota</taxon>
        <taxon>Glomeromycotina</taxon>
        <taxon>Glomeromycetes</taxon>
        <taxon>Diversisporales</taxon>
        <taxon>Gigasporaceae</taxon>
        <taxon>Racocetra</taxon>
    </lineage>
</organism>
<gene>
    <name evidence="1" type="ORF">RPERSI_LOCUS31497</name>
</gene>
<sequence>LLLPQLENLGGKGRIIALSEAALAEVSDFAPTGLFWRCHAALVEHSELVLQLAKLGLPQISSFESLFIAGDKSFLTVLKKRDIAGTIPQTYVLSKNDLGVFLGKNFTNQAWEEKIKEDGKYQDITVFLADGVVRGIGSRVSDQEIVNVAQGGQRQAVVLSSEEVIGKEDTSEL</sequence>
<proteinExistence type="predicted"/>
<comment type="caution">
    <text evidence="1">The sequence shown here is derived from an EMBL/GenBank/DDBJ whole genome shotgun (WGS) entry which is preliminary data.</text>
</comment>
<dbReference type="EMBL" id="CAJVQC010127217">
    <property type="protein sequence ID" value="CAG8840604.1"/>
    <property type="molecule type" value="Genomic_DNA"/>
</dbReference>
<keyword evidence="2" id="KW-1185">Reference proteome</keyword>
<feature type="non-terminal residue" evidence="1">
    <location>
        <position position="1"/>
    </location>
</feature>
<evidence type="ECO:0000313" key="2">
    <source>
        <dbReference type="Proteomes" id="UP000789920"/>
    </source>
</evidence>
<evidence type="ECO:0000313" key="1">
    <source>
        <dbReference type="EMBL" id="CAG8840604.1"/>
    </source>
</evidence>
<name>A0ACA9SJR0_9GLOM</name>
<dbReference type="Proteomes" id="UP000789920">
    <property type="component" value="Unassembled WGS sequence"/>
</dbReference>
<accession>A0ACA9SJR0</accession>
<protein>
    <submittedName>
        <fullName evidence="1">11200_t:CDS:1</fullName>
    </submittedName>
</protein>
<feature type="non-terminal residue" evidence="1">
    <location>
        <position position="173"/>
    </location>
</feature>